<dbReference type="Proteomes" id="UP000317835">
    <property type="component" value="Chromosome"/>
</dbReference>
<gene>
    <name evidence="2" type="ORF">ElP_46230</name>
</gene>
<feature type="transmembrane region" description="Helical" evidence="1">
    <location>
        <begin position="71"/>
        <end position="90"/>
    </location>
</feature>
<reference evidence="2 3" key="1">
    <citation type="submission" date="2019-02" db="EMBL/GenBank/DDBJ databases">
        <title>Deep-cultivation of Planctomycetes and their phenomic and genomic characterization uncovers novel biology.</title>
        <authorList>
            <person name="Wiegand S."/>
            <person name="Jogler M."/>
            <person name="Boedeker C."/>
            <person name="Pinto D."/>
            <person name="Vollmers J."/>
            <person name="Rivas-Marin E."/>
            <person name="Kohn T."/>
            <person name="Peeters S.H."/>
            <person name="Heuer A."/>
            <person name="Rast P."/>
            <person name="Oberbeckmann S."/>
            <person name="Bunk B."/>
            <person name="Jeske O."/>
            <person name="Meyerdierks A."/>
            <person name="Storesund J.E."/>
            <person name="Kallscheuer N."/>
            <person name="Luecker S."/>
            <person name="Lage O.M."/>
            <person name="Pohl T."/>
            <person name="Merkel B.J."/>
            <person name="Hornburger P."/>
            <person name="Mueller R.-W."/>
            <person name="Bruemmer F."/>
            <person name="Labrenz M."/>
            <person name="Spormann A.M."/>
            <person name="Op den Camp H."/>
            <person name="Overmann J."/>
            <person name="Amann R."/>
            <person name="Jetten M.S.M."/>
            <person name="Mascher T."/>
            <person name="Medema M.H."/>
            <person name="Devos D.P."/>
            <person name="Kaster A.-K."/>
            <person name="Ovreas L."/>
            <person name="Rohde M."/>
            <person name="Galperin M.Y."/>
            <person name="Jogler C."/>
        </authorList>
    </citation>
    <scope>NUCLEOTIDE SEQUENCE [LARGE SCALE GENOMIC DNA]</scope>
    <source>
        <strain evidence="2 3">ElP</strain>
    </source>
</reference>
<evidence type="ECO:0008006" key="4">
    <source>
        <dbReference type="Google" id="ProtNLM"/>
    </source>
</evidence>
<evidence type="ECO:0000256" key="1">
    <source>
        <dbReference type="SAM" id="Phobius"/>
    </source>
</evidence>
<evidence type="ECO:0000313" key="2">
    <source>
        <dbReference type="EMBL" id="QDV36694.1"/>
    </source>
</evidence>
<accession>A0A518H788</accession>
<name>A0A518H788_9BACT</name>
<dbReference type="AlphaFoldDB" id="A0A518H788"/>
<keyword evidence="3" id="KW-1185">Reference proteome</keyword>
<keyword evidence="1" id="KW-0812">Transmembrane</keyword>
<feature type="transmembrane region" description="Helical" evidence="1">
    <location>
        <begin position="39"/>
        <end position="59"/>
    </location>
</feature>
<dbReference type="Pfam" id="PF22503">
    <property type="entry name" value="DUF6992"/>
    <property type="match status" value="1"/>
</dbReference>
<dbReference type="RefSeq" id="WP_145273368.1">
    <property type="nucleotide sequence ID" value="NZ_CP036426.1"/>
</dbReference>
<dbReference type="InterPro" id="IPR054261">
    <property type="entry name" value="DUF6992"/>
</dbReference>
<keyword evidence="1" id="KW-0472">Membrane</keyword>
<sequence>MPDDIQHRLVVGLLLWSLASLGAATVGLYARPSEFWRSFWFMSGIWGLIDGLIGWSALLGEPGTAAKLLPALRINAGLDLLYLASAGVLLSRKGPMLRGFGLGVLVQGSFLLAFDGYYWWRCAGLVG</sequence>
<feature type="transmembrane region" description="Helical" evidence="1">
    <location>
        <begin position="12"/>
        <end position="30"/>
    </location>
</feature>
<organism evidence="2 3">
    <name type="scientific">Tautonia plasticadhaerens</name>
    <dbReference type="NCBI Taxonomy" id="2527974"/>
    <lineage>
        <taxon>Bacteria</taxon>
        <taxon>Pseudomonadati</taxon>
        <taxon>Planctomycetota</taxon>
        <taxon>Planctomycetia</taxon>
        <taxon>Isosphaerales</taxon>
        <taxon>Isosphaeraceae</taxon>
        <taxon>Tautonia</taxon>
    </lineage>
</organism>
<dbReference type="KEGG" id="tpla:ElP_46230"/>
<protein>
    <recommendedName>
        <fullName evidence="4">YhhN-like protein</fullName>
    </recommendedName>
</protein>
<evidence type="ECO:0000313" key="3">
    <source>
        <dbReference type="Proteomes" id="UP000317835"/>
    </source>
</evidence>
<proteinExistence type="predicted"/>
<keyword evidence="1" id="KW-1133">Transmembrane helix</keyword>
<dbReference type="OrthoDB" id="158047at2"/>
<dbReference type="EMBL" id="CP036426">
    <property type="protein sequence ID" value="QDV36694.1"/>
    <property type="molecule type" value="Genomic_DNA"/>
</dbReference>
<feature type="transmembrane region" description="Helical" evidence="1">
    <location>
        <begin position="102"/>
        <end position="120"/>
    </location>
</feature>